<protein>
    <submittedName>
        <fullName evidence="2">Uncharacterized protein</fullName>
    </submittedName>
</protein>
<feature type="coiled-coil region" evidence="1">
    <location>
        <begin position="40"/>
        <end position="67"/>
    </location>
</feature>
<proteinExistence type="predicted"/>
<name>A0A835YSF5_9STRA</name>
<dbReference type="AlphaFoldDB" id="A0A835YSF5"/>
<evidence type="ECO:0000313" key="2">
    <source>
        <dbReference type="EMBL" id="KAG5180366.1"/>
    </source>
</evidence>
<keyword evidence="1" id="KW-0175">Coiled coil</keyword>
<dbReference type="EMBL" id="JAFCMP010000401">
    <property type="protein sequence ID" value="KAG5180366.1"/>
    <property type="molecule type" value="Genomic_DNA"/>
</dbReference>
<evidence type="ECO:0000256" key="1">
    <source>
        <dbReference type="SAM" id="Coils"/>
    </source>
</evidence>
<evidence type="ECO:0000313" key="3">
    <source>
        <dbReference type="Proteomes" id="UP000664859"/>
    </source>
</evidence>
<sequence length="202" mass="22597">MLHVAQPNAQMYFSGDYQAPLFERVSHDDVAELHACHAQLTELEARCGDLERINVDLELRLERQAKERMTVDREIAESNQAWEARLLAAATEAAEARSKLENEVRLGDIARDKLRRTERELHRILQKKYDIVRTAKLEERNAAKDRTRIAADLARQAEMLNGGTGGGSGSGGVKFTTNPLGGGPVAVRERRVVNSLSDFFCL</sequence>
<dbReference type="Proteomes" id="UP000664859">
    <property type="component" value="Unassembled WGS sequence"/>
</dbReference>
<comment type="caution">
    <text evidence="2">The sequence shown here is derived from an EMBL/GenBank/DDBJ whole genome shotgun (WGS) entry which is preliminary data.</text>
</comment>
<keyword evidence="3" id="KW-1185">Reference proteome</keyword>
<accession>A0A835YSF5</accession>
<reference evidence="2" key="1">
    <citation type="submission" date="2021-02" db="EMBL/GenBank/DDBJ databases">
        <title>First Annotated Genome of the Yellow-green Alga Tribonema minus.</title>
        <authorList>
            <person name="Mahan K.M."/>
        </authorList>
    </citation>
    <scope>NUCLEOTIDE SEQUENCE</scope>
    <source>
        <strain evidence="2">UTEX B ZZ1240</strain>
    </source>
</reference>
<gene>
    <name evidence="2" type="ORF">JKP88DRAFT_270240</name>
</gene>
<dbReference type="OrthoDB" id="203613at2759"/>
<organism evidence="2 3">
    <name type="scientific">Tribonema minus</name>
    <dbReference type="NCBI Taxonomy" id="303371"/>
    <lineage>
        <taxon>Eukaryota</taxon>
        <taxon>Sar</taxon>
        <taxon>Stramenopiles</taxon>
        <taxon>Ochrophyta</taxon>
        <taxon>PX clade</taxon>
        <taxon>Xanthophyceae</taxon>
        <taxon>Tribonematales</taxon>
        <taxon>Tribonemataceae</taxon>
        <taxon>Tribonema</taxon>
    </lineage>
</organism>